<comment type="caution">
    <text evidence="1">The sequence shown here is derived from an EMBL/GenBank/DDBJ whole genome shotgun (WGS) entry which is preliminary data.</text>
</comment>
<name>A0A812QQR3_SYMPI</name>
<protein>
    <submittedName>
        <fullName evidence="1">Uncharacterized protein</fullName>
    </submittedName>
</protein>
<sequence length="136" mass="14451">MDGRQLASKLAAYTGACEILRAFVMAGVSWIRRMAAPMPGSGCQASGMEWARLCSMAEFSRDSGPGGMHLELDSFVSRTVTNLKASMPGIESTDLVRTPGLMALLRRASISMDGRLIGILGVKVLHIGSCATTTEQ</sequence>
<keyword evidence="2" id="KW-1185">Reference proteome</keyword>
<proteinExistence type="predicted"/>
<gene>
    <name evidence="1" type="ORF">SPIL2461_LOCUS9825</name>
</gene>
<dbReference type="Proteomes" id="UP000649617">
    <property type="component" value="Unassembled WGS sequence"/>
</dbReference>
<evidence type="ECO:0000313" key="2">
    <source>
        <dbReference type="Proteomes" id="UP000649617"/>
    </source>
</evidence>
<organism evidence="1 2">
    <name type="scientific">Symbiodinium pilosum</name>
    <name type="common">Dinoflagellate</name>
    <dbReference type="NCBI Taxonomy" id="2952"/>
    <lineage>
        <taxon>Eukaryota</taxon>
        <taxon>Sar</taxon>
        <taxon>Alveolata</taxon>
        <taxon>Dinophyceae</taxon>
        <taxon>Suessiales</taxon>
        <taxon>Symbiodiniaceae</taxon>
        <taxon>Symbiodinium</taxon>
    </lineage>
</organism>
<dbReference type="EMBL" id="CAJNIZ010017446">
    <property type="protein sequence ID" value="CAE7398646.1"/>
    <property type="molecule type" value="Genomic_DNA"/>
</dbReference>
<accession>A0A812QQR3</accession>
<evidence type="ECO:0000313" key="1">
    <source>
        <dbReference type="EMBL" id="CAE7398646.1"/>
    </source>
</evidence>
<dbReference type="AlphaFoldDB" id="A0A812QQR3"/>
<reference evidence="1" key="1">
    <citation type="submission" date="2021-02" db="EMBL/GenBank/DDBJ databases">
        <authorList>
            <person name="Dougan E. K."/>
            <person name="Rhodes N."/>
            <person name="Thang M."/>
            <person name="Chan C."/>
        </authorList>
    </citation>
    <scope>NUCLEOTIDE SEQUENCE</scope>
</reference>